<dbReference type="Proteomes" id="UP000257109">
    <property type="component" value="Unassembled WGS sequence"/>
</dbReference>
<feature type="non-terminal residue" evidence="1">
    <location>
        <position position="1"/>
    </location>
</feature>
<organism evidence="1 2">
    <name type="scientific">Mucuna pruriens</name>
    <name type="common">Velvet bean</name>
    <name type="synonym">Dolichos pruriens</name>
    <dbReference type="NCBI Taxonomy" id="157652"/>
    <lineage>
        <taxon>Eukaryota</taxon>
        <taxon>Viridiplantae</taxon>
        <taxon>Streptophyta</taxon>
        <taxon>Embryophyta</taxon>
        <taxon>Tracheophyta</taxon>
        <taxon>Spermatophyta</taxon>
        <taxon>Magnoliopsida</taxon>
        <taxon>eudicotyledons</taxon>
        <taxon>Gunneridae</taxon>
        <taxon>Pentapetalae</taxon>
        <taxon>rosids</taxon>
        <taxon>fabids</taxon>
        <taxon>Fabales</taxon>
        <taxon>Fabaceae</taxon>
        <taxon>Papilionoideae</taxon>
        <taxon>50 kb inversion clade</taxon>
        <taxon>NPAAA clade</taxon>
        <taxon>indigoferoid/millettioid clade</taxon>
        <taxon>Phaseoleae</taxon>
        <taxon>Mucuna</taxon>
    </lineage>
</organism>
<accession>A0A371EXW5</accession>
<evidence type="ECO:0000313" key="1">
    <source>
        <dbReference type="EMBL" id="RDX70900.1"/>
    </source>
</evidence>
<protein>
    <submittedName>
        <fullName evidence="1">Uncharacterized protein</fullName>
    </submittedName>
</protein>
<gene>
    <name evidence="1" type="ORF">CR513_49807</name>
</gene>
<keyword evidence="2" id="KW-1185">Reference proteome</keyword>
<reference evidence="1" key="1">
    <citation type="submission" date="2018-05" db="EMBL/GenBank/DDBJ databases">
        <title>Draft genome of Mucuna pruriens seed.</title>
        <authorList>
            <person name="Nnadi N.E."/>
            <person name="Vos R."/>
            <person name="Hasami M.H."/>
            <person name="Devisetty U.K."/>
            <person name="Aguiy J.C."/>
        </authorList>
    </citation>
    <scope>NUCLEOTIDE SEQUENCE [LARGE SCALE GENOMIC DNA]</scope>
    <source>
        <strain evidence="1">JCA_2017</strain>
    </source>
</reference>
<dbReference type="AlphaFoldDB" id="A0A371EXW5"/>
<name>A0A371EXW5_MUCPR</name>
<dbReference type="EMBL" id="QJKJ01011536">
    <property type="protein sequence ID" value="RDX70900.1"/>
    <property type="molecule type" value="Genomic_DNA"/>
</dbReference>
<sequence>MGFHLSIYGGCMHHRAFWASIPNVAQTSKETCGAANSNTVMHQCLKYGESRYKKKDGDFSSGVSTKGHLRKILWYLPIIPRLKKNVTDSVIETLLNIQDKTKDGVNARLYLIDIDIRQQLTPIHNQLYGYIDFRNNQ</sequence>
<comment type="caution">
    <text evidence="1">The sequence shown here is derived from an EMBL/GenBank/DDBJ whole genome shotgun (WGS) entry which is preliminary data.</text>
</comment>
<proteinExistence type="predicted"/>
<evidence type="ECO:0000313" key="2">
    <source>
        <dbReference type="Proteomes" id="UP000257109"/>
    </source>
</evidence>